<dbReference type="AlphaFoldDB" id="A0A1K0HE98"/>
<dbReference type="EMBL" id="LT558134">
    <property type="protein sequence ID" value="SAM85601.1"/>
    <property type="molecule type" value="Genomic_DNA"/>
</dbReference>
<evidence type="ECO:0000313" key="2">
    <source>
        <dbReference type="EMBL" id="SAM85601.1"/>
    </source>
</evidence>
<organism evidence="2 3">
    <name type="scientific">Ustilago bromivora</name>
    <dbReference type="NCBI Taxonomy" id="307758"/>
    <lineage>
        <taxon>Eukaryota</taxon>
        <taxon>Fungi</taxon>
        <taxon>Dikarya</taxon>
        <taxon>Basidiomycota</taxon>
        <taxon>Ustilaginomycotina</taxon>
        <taxon>Ustilaginomycetes</taxon>
        <taxon>Ustilaginales</taxon>
        <taxon>Ustilaginaceae</taxon>
        <taxon>Ustilago</taxon>
    </lineage>
</organism>
<dbReference type="PANTHER" id="PTHR34605">
    <property type="entry name" value="PHAGE_INTEGRASE DOMAIN-CONTAINING PROTEIN"/>
    <property type="match status" value="1"/>
</dbReference>
<reference evidence="3" key="1">
    <citation type="submission" date="2016-04" db="EMBL/GenBank/DDBJ databases">
        <authorList>
            <person name="Guldener U."/>
            <person name="Guldener U."/>
        </authorList>
    </citation>
    <scope>NUCLEOTIDE SEQUENCE [LARGE SCALE GENOMIC DNA]</scope>
    <source>
        <strain evidence="3">UB2112</strain>
    </source>
</reference>
<dbReference type="Proteomes" id="UP000179920">
    <property type="component" value="Chromosome XVIII"/>
</dbReference>
<proteinExistence type="predicted"/>
<feature type="region of interest" description="Disordered" evidence="1">
    <location>
        <begin position="216"/>
        <end position="250"/>
    </location>
</feature>
<dbReference type="GO" id="GO:0003677">
    <property type="term" value="F:DNA binding"/>
    <property type="evidence" value="ECO:0007669"/>
    <property type="project" value="InterPro"/>
</dbReference>
<dbReference type="InterPro" id="IPR013762">
    <property type="entry name" value="Integrase-like_cat_sf"/>
</dbReference>
<dbReference type="PANTHER" id="PTHR34605:SF4">
    <property type="entry name" value="DNA ADENINE METHYLTRANSFERASE"/>
    <property type="match status" value="1"/>
</dbReference>
<feature type="region of interest" description="Disordered" evidence="1">
    <location>
        <begin position="70"/>
        <end position="90"/>
    </location>
</feature>
<dbReference type="GO" id="GO:0006310">
    <property type="term" value="P:DNA recombination"/>
    <property type="evidence" value="ECO:0007669"/>
    <property type="project" value="InterPro"/>
</dbReference>
<feature type="region of interest" description="Disordered" evidence="1">
    <location>
        <begin position="1"/>
        <end position="24"/>
    </location>
</feature>
<feature type="compositionally biased region" description="Low complexity" evidence="1">
    <location>
        <begin position="216"/>
        <end position="238"/>
    </location>
</feature>
<name>A0A1K0HE98_9BASI</name>
<feature type="compositionally biased region" description="Low complexity" evidence="1">
    <location>
        <begin position="1"/>
        <end position="14"/>
    </location>
</feature>
<dbReference type="GO" id="GO:0015074">
    <property type="term" value="P:DNA integration"/>
    <property type="evidence" value="ECO:0007669"/>
    <property type="project" value="InterPro"/>
</dbReference>
<dbReference type="Gene3D" id="1.10.443.10">
    <property type="entry name" value="Intergrase catalytic core"/>
    <property type="match status" value="1"/>
</dbReference>
<evidence type="ECO:0000313" key="3">
    <source>
        <dbReference type="Proteomes" id="UP000179920"/>
    </source>
</evidence>
<accession>A0A1K0HE98</accession>
<gene>
    <name evidence="2" type="ORF">UBRO_20920</name>
</gene>
<protein>
    <submittedName>
        <fullName evidence="2">Uncharacterized protein</fullName>
    </submittedName>
</protein>
<dbReference type="InterPro" id="IPR052925">
    <property type="entry name" value="Phage_Integrase-like_Recomb"/>
</dbReference>
<sequence length="835" mass="89101">MLPPTTQLASSLPTPSLPTPQGPTLALPASLTNLQPRLLVLTNPPSLLPPKPLEDTIHLNFTTILTHIDSLQSSPHPPSTPTSLAAVTSQPPLPETPAQAGLVFTDGQVRITEESSEQRSLSFAKAIPNICALAQVWLIYTAICVCHTWDLNFNHAILAYLEILIKFQIYLWKGVAEYHLAICCQHFGMGVTHKWAHTDTTLQGQTLLTNFQTLAAPSSSAPSSKPGAKSSHPSHTTTNPPPVEILSPTTTGSGPVVTLLPASSSPGSSLADTMLPAFSPPGSSLVDMLLPAPSSSGSGLPGGSEALCHPSQHFPALPSTSHAPLASSAMLVPSLDFFVPQGITNISSDSASALLVSLLTCPVPPAHPNTACELPIFDCSNTPATVGSLKLKHWAPFLGLYPEQDFANQLRGALRHGALLGYSGPLHHTTRLEGSNLPMDPDDKLHLHQEIEAQALSIAVAALGFHLSCKKTVWSTTHLEILGIKLDSVAQTASITNQRRQRIPQLCQRIIVWDCASLLELQQVADASKHSIGGHCGHMEHPTAVFSQELSQRHCQKDIRFLEALAVLEALQLFSSAWSGVPSSLLTPSVQWQSGITTPPSSFVAATKLSKQVAFLLWNGLTPTTHLHSTKICSDFATFISTTSHSPQPFPTTVLALIKSVAHYQEHAKTYHAVLRSWHVDLSLSTSAFSSDCLARAIQGFKHSAGNQPQPPSCPSCSPSSADLSTPCLPSATPDTTGACFVQLSAWPLCASSTPACGIPPEAYSGHSFWRGATTWAAANGTNSNMIQGLGRWRSDCFRHYVNTLAAEHAATLASGLYYNANQPLDLSQTAWHNF</sequence>
<evidence type="ECO:0000256" key="1">
    <source>
        <dbReference type="SAM" id="MobiDB-lite"/>
    </source>
</evidence>